<dbReference type="OrthoDB" id="9807064at2"/>
<name>A0A558ALR6_9PSEU</name>
<keyword evidence="4" id="KW-0092">Biotin</keyword>
<evidence type="ECO:0000256" key="4">
    <source>
        <dbReference type="ARBA" id="ARBA00023267"/>
    </source>
</evidence>
<dbReference type="GO" id="GO:0004077">
    <property type="term" value="F:biotin--[biotin carboxyl-carrier protein] ligase activity"/>
    <property type="evidence" value="ECO:0007669"/>
    <property type="project" value="UniProtKB-EC"/>
</dbReference>
<proteinExistence type="predicted"/>
<evidence type="ECO:0000259" key="6">
    <source>
        <dbReference type="PROSITE" id="PS51733"/>
    </source>
</evidence>
<dbReference type="Gene3D" id="2.30.30.100">
    <property type="match status" value="1"/>
</dbReference>
<sequence length="270" mass="28665">MAEIDVARLRAELTGPYATVDVVESTGSTNADLREAAVRGAPDRTVLVAEEQTAGVGRRYRHWVSPKGSGVYLSILLRPTEVAFSHVGSLAMVAGLAMLDLTRELGVDAVLKWPNDVLAGPDRGKCAGILAESVASEELAVVLGIGVNVRPLGEDVPPAAGGLRPTSLEEEGASTTDRTLITKMLLSAFSERERRWRAAGGHLERAGQLEDYREHCETLGRKVRVLLPGDTTLVGTARDIEPGGGLVVVTEDGREHSVLAGDVVHLRAVP</sequence>
<protein>
    <recommendedName>
        <fullName evidence="5">biotin--[biotin carboxyl-carrier protein] ligase</fullName>
        <ecNumber evidence="5">6.3.4.15</ecNumber>
    </recommendedName>
</protein>
<keyword evidence="1 7" id="KW-0436">Ligase</keyword>
<evidence type="ECO:0000313" key="7">
    <source>
        <dbReference type="EMBL" id="TVT25204.1"/>
    </source>
</evidence>
<dbReference type="Pfam" id="PF03099">
    <property type="entry name" value="BPL_LplA_LipB"/>
    <property type="match status" value="1"/>
</dbReference>
<dbReference type="Proteomes" id="UP000320011">
    <property type="component" value="Unassembled WGS sequence"/>
</dbReference>
<feature type="domain" description="BPL/LPL catalytic" evidence="6">
    <location>
        <begin position="5"/>
        <end position="197"/>
    </location>
</feature>
<dbReference type="NCBIfam" id="TIGR00121">
    <property type="entry name" value="birA_ligase"/>
    <property type="match status" value="1"/>
</dbReference>
<dbReference type="CDD" id="cd16442">
    <property type="entry name" value="BPL"/>
    <property type="match status" value="1"/>
</dbReference>
<dbReference type="SUPFAM" id="SSF55681">
    <property type="entry name" value="Class II aaRS and biotin synthetases"/>
    <property type="match status" value="1"/>
</dbReference>
<organism evidence="7 8">
    <name type="scientific">Amycolatopsis rhizosphaerae</name>
    <dbReference type="NCBI Taxonomy" id="2053003"/>
    <lineage>
        <taxon>Bacteria</taxon>
        <taxon>Bacillati</taxon>
        <taxon>Actinomycetota</taxon>
        <taxon>Actinomycetes</taxon>
        <taxon>Pseudonocardiales</taxon>
        <taxon>Pseudonocardiaceae</taxon>
        <taxon>Amycolatopsis</taxon>
    </lineage>
</organism>
<dbReference type="Pfam" id="PF02237">
    <property type="entry name" value="BPL_C"/>
    <property type="match status" value="1"/>
</dbReference>
<dbReference type="PANTHER" id="PTHR12835">
    <property type="entry name" value="BIOTIN PROTEIN LIGASE"/>
    <property type="match status" value="1"/>
</dbReference>
<evidence type="ECO:0000256" key="3">
    <source>
        <dbReference type="ARBA" id="ARBA00022840"/>
    </source>
</evidence>
<dbReference type="InterPro" id="IPR008988">
    <property type="entry name" value="Transcriptional_repressor_C"/>
</dbReference>
<dbReference type="GO" id="GO:0005524">
    <property type="term" value="F:ATP binding"/>
    <property type="evidence" value="ECO:0007669"/>
    <property type="project" value="UniProtKB-KW"/>
</dbReference>
<gene>
    <name evidence="7" type="ORF">FNH05_32185</name>
</gene>
<dbReference type="SUPFAM" id="SSF50037">
    <property type="entry name" value="C-terminal domain of transcriptional repressors"/>
    <property type="match status" value="1"/>
</dbReference>
<dbReference type="Gene3D" id="3.30.930.10">
    <property type="entry name" value="Bira Bifunctional Protein, Domain 2"/>
    <property type="match status" value="1"/>
</dbReference>
<evidence type="ECO:0000256" key="2">
    <source>
        <dbReference type="ARBA" id="ARBA00022741"/>
    </source>
</evidence>
<reference evidence="7 8" key="1">
    <citation type="submission" date="2019-07" db="EMBL/GenBank/DDBJ databases">
        <authorList>
            <person name="Duangmal K."/>
            <person name="Teo W.F.A."/>
        </authorList>
    </citation>
    <scope>NUCLEOTIDE SEQUENCE [LARGE SCALE GENOMIC DNA]</scope>
    <source>
        <strain evidence="7 8">TBRC 6029</strain>
    </source>
</reference>
<dbReference type="InterPro" id="IPR003142">
    <property type="entry name" value="BPL_C"/>
</dbReference>
<dbReference type="RefSeq" id="WP_144592612.1">
    <property type="nucleotide sequence ID" value="NZ_VJWX01000523.1"/>
</dbReference>
<dbReference type="InterPro" id="IPR045864">
    <property type="entry name" value="aa-tRNA-synth_II/BPL/LPL"/>
</dbReference>
<keyword evidence="2" id="KW-0547">Nucleotide-binding</keyword>
<evidence type="ECO:0000313" key="8">
    <source>
        <dbReference type="Proteomes" id="UP000320011"/>
    </source>
</evidence>
<reference evidence="7 8" key="2">
    <citation type="submission" date="2019-08" db="EMBL/GenBank/DDBJ databases">
        <title>Amycolatopsis acidicola sp. nov., isolated from peat swamp forest soil.</title>
        <authorList>
            <person name="Srisuk N."/>
        </authorList>
    </citation>
    <scope>NUCLEOTIDE SEQUENCE [LARGE SCALE GENOMIC DNA]</scope>
    <source>
        <strain evidence="7 8">TBRC 6029</strain>
    </source>
</reference>
<dbReference type="PROSITE" id="PS51733">
    <property type="entry name" value="BPL_LPL_CATALYTIC"/>
    <property type="match status" value="1"/>
</dbReference>
<dbReference type="GO" id="GO:0005737">
    <property type="term" value="C:cytoplasm"/>
    <property type="evidence" value="ECO:0007669"/>
    <property type="project" value="TreeGrafter"/>
</dbReference>
<keyword evidence="8" id="KW-1185">Reference proteome</keyword>
<dbReference type="InterPro" id="IPR004143">
    <property type="entry name" value="BPL_LPL_catalytic"/>
</dbReference>
<dbReference type="EC" id="6.3.4.15" evidence="5"/>
<dbReference type="EMBL" id="VJWX01000523">
    <property type="protein sequence ID" value="TVT25204.1"/>
    <property type="molecule type" value="Genomic_DNA"/>
</dbReference>
<dbReference type="PANTHER" id="PTHR12835:SF5">
    <property type="entry name" value="BIOTIN--PROTEIN LIGASE"/>
    <property type="match status" value="1"/>
</dbReference>
<dbReference type="AlphaFoldDB" id="A0A558ALR6"/>
<keyword evidence="3" id="KW-0067">ATP-binding</keyword>
<evidence type="ECO:0000256" key="1">
    <source>
        <dbReference type="ARBA" id="ARBA00022598"/>
    </source>
</evidence>
<comment type="caution">
    <text evidence="7">The sequence shown here is derived from an EMBL/GenBank/DDBJ whole genome shotgun (WGS) entry which is preliminary data.</text>
</comment>
<accession>A0A558ALR6</accession>
<dbReference type="InterPro" id="IPR004408">
    <property type="entry name" value="Biotin_CoA_COase_ligase"/>
</dbReference>
<evidence type="ECO:0000256" key="5">
    <source>
        <dbReference type="ARBA" id="ARBA00024227"/>
    </source>
</evidence>